<name>A0A1D8NEK9_YARLL</name>
<dbReference type="SUPFAM" id="SSF51735">
    <property type="entry name" value="NAD(P)-binding Rossmann-fold domains"/>
    <property type="match status" value="1"/>
</dbReference>
<comment type="similarity">
    <text evidence="1">Belongs to the short-chain dehydrogenases/reductases (SDR) family.</text>
</comment>
<gene>
    <name evidence="4" type="ORF">YALI1_D17930g</name>
</gene>
<dbReference type="Proteomes" id="UP000182444">
    <property type="component" value="Chromosome 1D"/>
</dbReference>
<dbReference type="EMBL" id="CP017556">
    <property type="protein sequence ID" value="AOW04075.1"/>
    <property type="molecule type" value="Genomic_DNA"/>
</dbReference>
<sequence>MYDMVATCTMAKVGDCGLLDETFCANLILNSTLNISIADTLTQATIAMSRWYFTELRQAVRNLWTPQPHYTESEYPDLTSKTFVITGGHSGVGLAATQLLIDKGAKVVLVGRSREQAKHVLDELPEGTYDFAEADLADLSTIRSAGDYIVNQYPEIHGVILNAGIAFKPYSLTPQGHEYQWGTNVVGHHALMKCLDPAVIKTAHSSAPGSVRIVWVSSSAVIISNVPGGINFDDMSYKESQPSALQLYSQSKIGNAYQAYLWSKNHPDSGVVSVSVDPGNLKSNIGRHTPKTMTRAFEYLLYPSKYGAYTELAALLAPGVEDGDHLIPWGLKGHLRNDVDEGRRGDKGEELWKILEENVKQVGM</sequence>
<protein>
    <recommendedName>
        <fullName evidence="6">Oxidoreductase</fullName>
    </recommendedName>
</protein>
<dbReference type="InterPro" id="IPR036291">
    <property type="entry name" value="NAD(P)-bd_dom_sf"/>
</dbReference>
<dbReference type="Gene3D" id="3.40.50.720">
    <property type="entry name" value="NAD(P)-binding Rossmann-like Domain"/>
    <property type="match status" value="1"/>
</dbReference>
<dbReference type="KEGG" id="yli:2911324"/>
<dbReference type="RefSeq" id="XP_502832.2">
    <property type="nucleotide sequence ID" value="XM_502832.3"/>
</dbReference>
<dbReference type="AlphaFoldDB" id="A0A1D8NEK9"/>
<dbReference type="eggNOG" id="KOG1208">
    <property type="taxonomic scope" value="Eukaryota"/>
</dbReference>
<evidence type="ECO:0008006" key="6">
    <source>
        <dbReference type="Google" id="ProtNLM"/>
    </source>
</evidence>
<evidence type="ECO:0000313" key="4">
    <source>
        <dbReference type="EMBL" id="AOW04075.1"/>
    </source>
</evidence>
<evidence type="ECO:0000313" key="5">
    <source>
        <dbReference type="Proteomes" id="UP000182444"/>
    </source>
</evidence>
<evidence type="ECO:0000256" key="3">
    <source>
        <dbReference type="ARBA" id="ARBA00023002"/>
    </source>
</evidence>
<evidence type="ECO:0000256" key="1">
    <source>
        <dbReference type="ARBA" id="ARBA00006484"/>
    </source>
</evidence>
<keyword evidence="3" id="KW-0560">Oxidoreductase</keyword>
<proteinExistence type="inferred from homology"/>
<keyword evidence="2" id="KW-0521">NADP</keyword>
<dbReference type="PANTHER" id="PTHR24320">
    <property type="entry name" value="RETINOL DEHYDROGENASE"/>
    <property type="match status" value="1"/>
</dbReference>
<dbReference type="GeneID" id="2911324"/>
<evidence type="ECO:0000256" key="2">
    <source>
        <dbReference type="ARBA" id="ARBA00022857"/>
    </source>
</evidence>
<accession>A0A1D8NEK9</accession>
<reference evidence="4 5" key="1">
    <citation type="journal article" date="2016" name="PLoS ONE">
        <title>Sequence Assembly of Yarrowia lipolytica Strain W29/CLIB89 Shows Transposable Element Diversity.</title>
        <authorList>
            <person name="Magnan C."/>
            <person name="Yu J."/>
            <person name="Chang I."/>
            <person name="Jahn E."/>
            <person name="Kanomata Y."/>
            <person name="Wu J."/>
            <person name="Zeller M."/>
            <person name="Oakes M."/>
            <person name="Baldi P."/>
            <person name="Sandmeyer S."/>
        </authorList>
    </citation>
    <scope>NUCLEOTIDE SEQUENCE [LARGE SCALE GENOMIC DNA]</scope>
    <source>
        <strain evidence="5">CLIB89(W29)</strain>
    </source>
</reference>
<dbReference type="Pfam" id="PF00106">
    <property type="entry name" value="adh_short"/>
    <property type="match status" value="1"/>
</dbReference>
<dbReference type="VEuPathDB" id="FungiDB:YALI1_D17930g"/>
<organism evidence="4 5">
    <name type="scientific">Yarrowia lipolytica</name>
    <name type="common">Candida lipolytica</name>
    <dbReference type="NCBI Taxonomy" id="4952"/>
    <lineage>
        <taxon>Eukaryota</taxon>
        <taxon>Fungi</taxon>
        <taxon>Dikarya</taxon>
        <taxon>Ascomycota</taxon>
        <taxon>Saccharomycotina</taxon>
        <taxon>Dipodascomycetes</taxon>
        <taxon>Dipodascales</taxon>
        <taxon>Dipodascales incertae sedis</taxon>
        <taxon>Yarrowia</taxon>
    </lineage>
</organism>
<dbReference type="PANTHER" id="PTHR24320:SF236">
    <property type="entry name" value="SHORT-CHAIN DEHYDROGENASE-RELATED"/>
    <property type="match status" value="1"/>
</dbReference>
<dbReference type="VEuPathDB" id="FungiDB:YALI0_D14674g"/>
<dbReference type="GO" id="GO:0016491">
    <property type="term" value="F:oxidoreductase activity"/>
    <property type="evidence" value="ECO:0007669"/>
    <property type="project" value="UniProtKB-KW"/>
</dbReference>
<dbReference type="InterPro" id="IPR002347">
    <property type="entry name" value="SDR_fam"/>
</dbReference>